<dbReference type="AlphaFoldDB" id="A0A1Q5TAS1"/>
<evidence type="ECO:0000313" key="2">
    <source>
        <dbReference type="Proteomes" id="UP000186955"/>
    </source>
</evidence>
<keyword evidence="2" id="KW-1185">Reference proteome</keyword>
<sequence>MARHRKDIRLSRTSMSFPGPCDYCRGINAECRIDPDKRRQRPYYFVSEEEFRNMQIILKHYIPDTDLTPDNLRSLALRFQKTMNRANESVELDALSPPMSAVFNETGDPGPSSELTCSATVPYSGEEEAEDSILQQVLSLYHKLGCLLEDSQGQYRKAPSTSGE</sequence>
<dbReference type="EMBL" id="MNBE01000695">
    <property type="protein sequence ID" value="OKO97339.1"/>
    <property type="molecule type" value="Genomic_DNA"/>
</dbReference>
<proteinExistence type="predicted"/>
<gene>
    <name evidence="1" type="ORF">PENSUB_10133</name>
</gene>
<comment type="caution">
    <text evidence="1">The sequence shown here is derived from an EMBL/GenBank/DDBJ whole genome shotgun (WGS) entry which is preliminary data.</text>
</comment>
<reference evidence="1 2" key="1">
    <citation type="submission" date="2016-10" db="EMBL/GenBank/DDBJ databases">
        <title>Genome sequence of the ascomycete fungus Penicillium subrubescens.</title>
        <authorList>
            <person name="De Vries R.P."/>
            <person name="Peng M."/>
            <person name="Dilokpimol A."/>
            <person name="Hilden K."/>
            <person name="Makela M.R."/>
            <person name="Grigoriev I."/>
            <person name="Riley R."/>
            <person name="Granchi Z."/>
        </authorList>
    </citation>
    <scope>NUCLEOTIDE SEQUENCE [LARGE SCALE GENOMIC DNA]</scope>
    <source>
        <strain evidence="1 2">CBS 132785</strain>
    </source>
</reference>
<protein>
    <submittedName>
        <fullName evidence="1">Uncharacterized protein</fullName>
    </submittedName>
</protein>
<evidence type="ECO:0000313" key="1">
    <source>
        <dbReference type="EMBL" id="OKO97339.1"/>
    </source>
</evidence>
<organism evidence="1 2">
    <name type="scientific">Penicillium subrubescens</name>
    <dbReference type="NCBI Taxonomy" id="1316194"/>
    <lineage>
        <taxon>Eukaryota</taxon>
        <taxon>Fungi</taxon>
        <taxon>Dikarya</taxon>
        <taxon>Ascomycota</taxon>
        <taxon>Pezizomycotina</taxon>
        <taxon>Eurotiomycetes</taxon>
        <taxon>Eurotiomycetidae</taxon>
        <taxon>Eurotiales</taxon>
        <taxon>Aspergillaceae</taxon>
        <taxon>Penicillium</taxon>
    </lineage>
</organism>
<name>A0A1Q5TAS1_9EURO</name>
<dbReference type="Proteomes" id="UP000186955">
    <property type="component" value="Unassembled WGS sequence"/>
</dbReference>
<accession>A0A1Q5TAS1</accession>
<dbReference type="STRING" id="1316194.A0A1Q5TAS1"/>